<feature type="region of interest" description="Disordered" evidence="1">
    <location>
        <begin position="14"/>
        <end position="93"/>
    </location>
</feature>
<dbReference type="AlphaFoldDB" id="A0A1Y6ISP8"/>
<dbReference type="EMBL" id="JAWRCO010000002">
    <property type="protein sequence ID" value="MDW6005528.1"/>
    <property type="molecule type" value="Genomic_DNA"/>
</dbReference>
<accession>A0A1Y6ISP8</accession>
<dbReference type="Proteomes" id="UP000196125">
    <property type="component" value="Unassembled WGS sequence"/>
</dbReference>
<feature type="region of interest" description="Disordered" evidence="1">
    <location>
        <begin position="252"/>
        <end position="276"/>
    </location>
</feature>
<evidence type="ECO:0000313" key="2">
    <source>
        <dbReference type="EMBL" id="MDW6005528.1"/>
    </source>
</evidence>
<reference evidence="2 5" key="2">
    <citation type="submission" date="2023-11" db="EMBL/GenBank/DDBJ databases">
        <title>Plant-associative lifestyle of Vibrio porteresiae and its evolutionary dynamics.</title>
        <authorList>
            <person name="Rameshkumar N."/>
            <person name="Kirti K."/>
        </authorList>
    </citation>
    <scope>NUCLEOTIDE SEQUENCE [LARGE SCALE GENOMIC DNA]</scope>
    <source>
        <strain evidence="2 5">MSSRF38</strain>
    </source>
</reference>
<protein>
    <submittedName>
        <fullName evidence="3">Uncharacterized protein</fullName>
    </submittedName>
</protein>
<sequence length="399" mass="43962">MVNIVTSAFNYLWGANHDSQSPSSQEASQGQSRTQGQESHRTSESSSHTAAVARPGVSGQTSSTHAATPEPRPDSGRTASSASGSMPPFPPGMGLTKAGLDILNFPDGKTASARYKQALTKAVHLSENRITFGQPNALVQFIKKKQGLGEEIDAHTLKSILNRTAVKKDFKNDEIFSNYKDNAWVVKDGISMGELLDEHLFGPKKPGTKYYLDCAEYAQVLQLYALYHSASPEEKKELFETGEPIKISSFESTGLQSKSGLRRSGPDEPFVNPATGEKANLTDRELFDALPIGSRVTFTNRESSANNTDFKNENTVKVARNAVAALGFEDRILPYDDLKLHLAIYDESLVNRIFFYNPDWPEVEDPKDLTKEQKDVFASHVYISEAAVFDTPQTKDFNL</sequence>
<reference evidence="3 4" key="1">
    <citation type="submission" date="2017-05" db="EMBL/GenBank/DDBJ databases">
        <authorList>
            <person name="Song R."/>
            <person name="Chenine A.L."/>
            <person name="Ruprecht R.M."/>
        </authorList>
    </citation>
    <scope>NUCLEOTIDE SEQUENCE [LARGE SCALE GENOMIC DNA]</scope>
    <source>
        <strain evidence="3 4">CECT 7927</strain>
    </source>
</reference>
<gene>
    <name evidence="2" type="ORF">SBX37_21890</name>
    <name evidence="3" type="ORF">VIM7927_01966</name>
</gene>
<evidence type="ECO:0000313" key="3">
    <source>
        <dbReference type="EMBL" id="SMS00697.1"/>
    </source>
</evidence>
<feature type="compositionally biased region" description="Polar residues" evidence="1">
    <location>
        <begin position="17"/>
        <end position="37"/>
    </location>
</feature>
<dbReference type="RefSeq" id="WP_087480761.1">
    <property type="nucleotide sequence ID" value="NZ_AP024884.1"/>
</dbReference>
<evidence type="ECO:0000256" key="1">
    <source>
        <dbReference type="SAM" id="MobiDB-lite"/>
    </source>
</evidence>
<dbReference type="Proteomes" id="UP001283366">
    <property type="component" value="Unassembled WGS sequence"/>
</dbReference>
<dbReference type="EMBL" id="FXXI01000003">
    <property type="protein sequence ID" value="SMS00697.1"/>
    <property type="molecule type" value="Genomic_DNA"/>
</dbReference>
<keyword evidence="5" id="KW-1185">Reference proteome</keyword>
<organism evidence="3 4">
    <name type="scientific">Vibrio mangrovi</name>
    <dbReference type="NCBI Taxonomy" id="474394"/>
    <lineage>
        <taxon>Bacteria</taxon>
        <taxon>Pseudomonadati</taxon>
        <taxon>Pseudomonadota</taxon>
        <taxon>Gammaproteobacteria</taxon>
        <taxon>Vibrionales</taxon>
        <taxon>Vibrionaceae</taxon>
        <taxon>Vibrio</taxon>
    </lineage>
</organism>
<evidence type="ECO:0000313" key="4">
    <source>
        <dbReference type="Proteomes" id="UP000196125"/>
    </source>
</evidence>
<name>A0A1Y6ISP8_9VIBR</name>
<evidence type="ECO:0000313" key="5">
    <source>
        <dbReference type="Proteomes" id="UP001283366"/>
    </source>
</evidence>
<proteinExistence type="predicted"/>